<dbReference type="Pfam" id="PF01464">
    <property type="entry name" value="SLT"/>
    <property type="match status" value="1"/>
</dbReference>
<dbReference type="CDD" id="cd00254">
    <property type="entry name" value="LT-like"/>
    <property type="match status" value="1"/>
</dbReference>
<dbReference type="RefSeq" id="WP_098042818.1">
    <property type="nucleotide sequence ID" value="NZ_PDEV01000003.1"/>
</dbReference>
<evidence type="ECO:0000313" key="4">
    <source>
        <dbReference type="EMBL" id="PEN15951.1"/>
    </source>
</evidence>
<protein>
    <submittedName>
        <fullName evidence="4">Transglycosylase</fullName>
    </submittedName>
</protein>
<evidence type="ECO:0000313" key="5">
    <source>
        <dbReference type="Proteomes" id="UP000219947"/>
    </source>
</evidence>
<dbReference type="InterPro" id="IPR023346">
    <property type="entry name" value="Lysozyme-like_dom_sf"/>
</dbReference>
<keyword evidence="2" id="KW-1133">Transmembrane helix</keyword>
<feature type="transmembrane region" description="Helical" evidence="2">
    <location>
        <begin position="21"/>
        <end position="47"/>
    </location>
</feature>
<keyword evidence="5" id="KW-1185">Reference proteome</keyword>
<proteinExistence type="predicted"/>
<feature type="domain" description="Transglycosylase SLT" evidence="3">
    <location>
        <begin position="68"/>
        <end position="181"/>
    </location>
</feature>
<name>A0A2A8D4V6_9MICC</name>
<evidence type="ECO:0000256" key="1">
    <source>
        <dbReference type="SAM" id="MobiDB-lite"/>
    </source>
</evidence>
<accession>A0A2A8D4V6</accession>
<dbReference type="SUPFAM" id="SSF53955">
    <property type="entry name" value="Lysozyme-like"/>
    <property type="match status" value="1"/>
</dbReference>
<feature type="region of interest" description="Disordered" evidence="1">
    <location>
        <begin position="215"/>
        <end position="246"/>
    </location>
</feature>
<comment type="caution">
    <text evidence="4">The sequence shown here is derived from an EMBL/GenBank/DDBJ whole genome shotgun (WGS) entry which is preliminary data.</text>
</comment>
<dbReference type="Proteomes" id="UP000219947">
    <property type="component" value="Unassembled WGS sequence"/>
</dbReference>
<evidence type="ECO:0000256" key="2">
    <source>
        <dbReference type="SAM" id="Phobius"/>
    </source>
</evidence>
<sequence>MAKKSSLKTASGKNIFTKVTAGALAHWQIIASALLLGTGVVGLAATYDDYCGMTDLTYAPEEVHEDLRKAGQTANIRPGVIAAQLETESHWRINAASSAGARGVAQFTDEAWKDWGNGGDILDPHNSIDAQGRYLESLKKRLGKYAHNDDEVLDLALAGYNAGPGAVEKYKGIPPFPETQNYVQKIRDLSETKYKLTCTPDHRFKQSQIVRIEAQASKQDSTTPDALAADSIPAVVPSSRTGSQES</sequence>
<dbReference type="PANTHER" id="PTHR37423:SF2">
    <property type="entry name" value="MEMBRANE-BOUND LYTIC MUREIN TRANSGLYCOSYLASE C"/>
    <property type="match status" value="1"/>
</dbReference>
<dbReference type="AlphaFoldDB" id="A0A2A8D4V6"/>
<gene>
    <name evidence="4" type="ORF">CRM92_07590</name>
</gene>
<organism evidence="4 5">
    <name type="scientific">Rothia dentocariosa</name>
    <dbReference type="NCBI Taxonomy" id="2047"/>
    <lineage>
        <taxon>Bacteria</taxon>
        <taxon>Bacillati</taxon>
        <taxon>Actinomycetota</taxon>
        <taxon>Actinomycetes</taxon>
        <taxon>Micrococcales</taxon>
        <taxon>Micrococcaceae</taxon>
        <taxon>Rothia</taxon>
    </lineage>
</organism>
<dbReference type="PANTHER" id="PTHR37423">
    <property type="entry name" value="SOLUBLE LYTIC MUREIN TRANSGLYCOSYLASE-RELATED"/>
    <property type="match status" value="1"/>
</dbReference>
<reference evidence="4" key="1">
    <citation type="submission" date="2017-10" db="EMBL/GenBank/DDBJ databases">
        <title>Kefir isolates.</title>
        <authorList>
            <person name="Kim Y."/>
            <person name="Blasche S."/>
        </authorList>
    </citation>
    <scope>NUCLEOTIDE SEQUENCE [LARGE SCALE GENOMIC DNA]</scope>
    <source>
        <strain evidence="4">OG2-2</strain>
    </source>
</reference>
<keyword evidence="2" id="KW-0812">Transmembrane</keyword>
<dbReference type="EMBL" id="PDEV01000003">
    <property type="protein sequence ID" value="PEN15951.1"/>
    <property type="molecule type" value="Genomic_DNA"/>
</dbReference>
<dbReference type="Gene3D" id="1.10.530.10">
    <property type="match status" value="1"/>
</dbReference>
<keyword evidence="2" id="KW-0472">Membrane</keyword>
<evidence type="ECO:0000259" key="3">
    <source>
        <dbReference type="Pfam" id="PF01464"/>
    </source>
</evidence>
<dbReference type="InterPro" id="IPR008258">
    <property type="entry name" value="Transglycosylase_SLT_dom_1"/>
</dbReference>